<comment type="caution">
    <text evidence="2">The sequence shown here is derived from an EMBL/GenBank/DDBJ whole genome shotgun (WGS) entry which is preliminary data.</text>
</comment>
<dbReference type="Pfam" id="PF00903">
    <property type="entry name" value="Glyoxalase"/>
    <property type="match status" value="1"/>
</dbReference>
<proteinExistence type="predicted"/>
<dbReference type="InterPro" id="IPR029068">
    <property type="entry name" value="Glyas_Bleomycin-R_OHBP_Dase"/>
</dbReference>
<evidence type="ECO:0000313" key="2">
    <source>
        <dbReference type="EMBL" id="NYJ03807.1"/>
    </source>
</evidence>
<evidence type="ECO:0000259" key="1">
    <source>
        <dbReference type="PROSITE" id="PS51819"/>
    </source>
</evidence>
<dbReference type="PANTHER" id="PTHR34109">
    <property type="entry name" value="BNAUNNG04460D PROTEIN-RELATED"/>
    <property type="match status" value="1"/>
</dbReference>
<organism evidence="2 3">
    <name type="scientific">Petropleomorpha daqingensis</name>
    <dbReference type="NCBI Taxonomy" id="2026353"/>
    <lineage>
        <taxon>Bacteria</taxon>
        <taxon>Bacillati</taxon>
        <taxon>Actinomycetota</taxon>
        <taxon>Actinomycetes</taxon>
        <taxon>Geodermatophilales</taxon>
        <taxon>Geodermatophilaceae</taxon>
        <taxon>Petropleomorpha</taxon>
    </lineage>
</organism>
<accession>A0A853C913</accession>
<keyword evidence="3" id="KW-1185">Reference proteome</keyword>
<dbReference type="PROSITE" id="PS51819">
    <property type="entry name" value="VOC"/>
    <property type="match status" value="1"/>
</dbReference>
<dbReference type="AlphaFoldDB" id="A0A853C913"/>
<dbReference type="InterPro" id="IPR037523">
    <property type="entry name" value="VOC_core"/>
</dbReference>
<dbReference type="Proteomes" id="UP000541969">
    <property type="component" value="Unassembled WGS sequence"/>
</dbReference>
<dbReference type="RefSeq" id="WP_179714599.1">
    <property type="nucleotide sequence ID" value="NZ_JACBZT010000001.1"/>
</dbReference>
<sequence length="129" mass="14184">MARLFAYRSYRDAPAVLDWLTALGFDVVRRQDDEGGRVLHSEVRLGDVVLMIASADAEYVRAPLVGSSTGDGLYLLVDDVDRCHDRAVAAGGRSVFGPEHTEWGTRRARVLDPEGGEWSFGSYEPGVAW</sequence>
<reference evidence="2 3" key="1">
    <citation type="submission" date="2020-07" db="EMBL/GenBank/DDBJ databases">
        <title>Sequencing the genomes of 1000 actinobacteria strains.</title>
        <authorList>
            <person name="Klenk H.-P."/>
        </authorList>
    </citation>
    <scope>NUCLEOTIDE SEQUENCE [LARGE SCALE GENOMIC DNA]</scope>
    <source>
        <strain evidence="2 3">DSM 104001</strain>
    </source>
</reference>
<name>A0A853C913_9ACTN</name>
<gene>
    <name evidence="2" type="ORF">GGQ55_000085</name>
</gene>
<dbReference type="Gene3D" id="3.30.720.110">
    <property type="match status" value="1"/>
</dbReference>
<dbReference type="EMBL" id="JACBZT010000001">
    <property type="protein sequence ID" value="NYJ03807.1"/>
    <property type="molecule type" value="Genomic_DNA"/>
</dbReference>
<evidence type="ECO:0000313" key="3">
    <source>
        <dbReference type="Proteomes" id="UP000541969"/>
    </source>
</evidence>
<dbReference type="SUPFAM" id="SSF54593">
    <property type="entry name" value="Glyoxalase/Bleomycin resistance protein/Dihydroxybiphenyl dioxygenase"/>
    <property type="match status" value="1"/>
</dbReference>
<dbReference type="InterPro" id="IPR004360">
    <property type="entry name" value="Glyas_Fos-R_dOase_dom"/>
</dbReference>
<feature type="domain" description="VOC" evidence="1">
    <location>
        <begin position="1"/>
        <end position="123"/>
    </location>
</feature>
<dbReference type="Gene3D" id="3.30.720.120">
    <property type="match status" value="1"/>
</dbReference>
<protein>
    <submittedName>
        <fullName evidence="2">Putative glyoxalase superfamily protein PhnB</fullName>
    </submittedName>
</protein>